<evidence type="ECO:0000256" key="1">
    <source>
        <dbReference type="SAM" id="Phobius"/>
    </source>
</evidence>
<name>A0A1U7VZ85_NICSY</name>
<proteinExistence type="predicted"/>
<keyword evidence="2" id="KW-1185">Reference proteome</keyword>
<keyword evidence="1" id="KW-1133">Transmembrane helix</keyword>
<reference evidence="2" key="1">
    <citation type="journal article" date="2013" name="Genome Biol.">
        <title>Reference genomes and transcriptomes of Nicotiana sylvestris and Nicotiana tomentosiformis.</title>
        <authorList>
            <person name="Sierro N."/>
            <person name="Battey J.N."/>
            <person name="Ouadi S."/>
            <person name="Bovet L."/>
            <person name="Goepfert S."/>
            <person name="Bakaher N."/>
            <person name="Peitsch M.C."/>
            <person name="Ivanov N.V."/>
        </authorList>
    </citation>
    <scope>NUCLEOTIDE SEQUENCE [LARGE SCALE GENOMIC DNA]</scope>
</reference>
<organism evidence="2 3">
    <name type="scientific">Nicotiana sylvestris</name>
    <name type="common">Wood tobacco</name>
    <name type="synonym">South American tobacco</name>
    <dbReference type="NCBI Taxonomy" id="4096"/>
    <lineage>
        <taxon>Eukaryota</taxon>
        <taxon>Viridiplantae</taxon>
        <taxon>Streptophyta</taxon>
        <taxon>Embryophyta</taxon>
        <taxon>Tracheophyta</taxon>
        <taxon>Spermatophyta</taxon>
        <taxon>Magnoliopsida</taxon>
        <taxon>eudicotyledons</taxon>
        <taxon>Gunneridae</taxon>
        <taxon>Pentapetalae</taxon>
        <taxon>asterids</taxon>
        <taxon>lamiids</taxon>
        <taxon>Solanales</taxon>
        <taxon>Solanaceae</taxon>
        <taxon>Nicotianoideae</taxon>
        <taxon>Nicotianeae</taxon>
        <taxon>Nicotiana</taxon>
    </lineage>
</organism>
<feature type="transmembrane region" description="Helical" evidence="1">
    <location>
        <begin position="21"/>
        <end position="39"/>
    </location>
</feature>
<accession>A0A1U7VZ85</accession>
<reference evidence="3" key="2">
    <citation type="submission" date="2025-08" db="UniProtKB">
        <authorList>
            <consortium name="RefSeq"/>
        </authorList>
    </citation>
    <scope>IDENTIFICATION</scope>
    <source>
        <tissue evidence="3">Leaf</tissue>
    </source>
</reference>
<dbReference type="Proteomes" id="UP000189701">
    <property type="component" value="Unplaced"/>
</dbReference>
<keyword evidence="1" id="KW-0812">Transmembrane</keyword>
<gene>
    <name evidence="3" type="primary">LOC104222186</name>
</gene>
<dbReference type="RefSeq" id="XP_009771683.1">
    <property type="nucleotide sequence ID" value="XM_009773381.1"/>
</dbReference>
<dbReference type="OrthoDB" id="1225597at2759"/>
<evidence type="ECO:0000313" key="3">
    <source>
        <dbReference type="RefSeq" id="XP_009771683.1"/>
    </source>
</evidence>
<dbReference type="AlphaFoldDB" id="A0A1U7VZ85"/>
<protein>
    <submittedName>
        <fullName evidence="3">Uncharacterized protein LOC104222186</fullName>
    </submittedName>
</protein>
<keyword evidence="1" id="KW-0472">Membrane</keyword>
<sequence length="101" mass="11120">MAVICNNILGNIPVNHAVRTGISGFVSSCGIIPLVWHYVNKTIHLPIFMIVIYFVLAIFCGISFLLSAFNLVRDWIKASALEEEVAPPEQELPQFPGAPEP</sequence>
<evidence type="ECO:0000313" key="2">
    <source>
        <dbReference type="Proteomes" id="UP000189701"/>
    </source>
</evidence>
<feature type="transmembrane region" description="Helical" evidence="1">
    <location>
        <begin position="45"/>
        <end position="69"/>
    </location>
</feature>